<gene>
    <name evidence="1" type="ORF">SDC9_105707</name>
</gene>
<comment type="caution">
    <text evidence="1">The sequence shown here is derived from an EMBL/GenBank/DDBJ whole genome shotgun (WGS) entry which is preliminary data.</text>
</comment>
<dbReference type="AlphaFoldDB" id="A0A645BB09"/>
<sequence length="67" mass="7187">MRKTDSPMSRTGHGSSSEEVAFVPVTVSVTPFPVLFPGISEHPETAATNADKTKSIHKINAVVFFIS</sequence>
<protein>
    <submittedName>
        <fullName evidence="1">Uncharacterized protein</fullName>
    </submittedName>
</protein>
<reference evidence="1" key="1">
    <citation type="submission" date="2019-08" db="EMBL/GenBank/DDBJ databases">
        <authorList>
            <person name="Kucharzyk K."/>
            <person name="Murdoch R.W."/>
            <person name="Higgins S."/>
            <person name="Loffler F."/>
        </authorList>
    </citation>
    <scope>NUCLEOTIDE SEQUENCE</scope>
</reference>
<proteinExistence type="predicted"/>
<organism evidence="1">
    <name type="scientific">bioreactor metagenome</name>
    <dbReference type="NCBI Taxonomy" id="1076179"/>
    <lineage>
        <taxon>unclassified sequences</taxon>
        <taxon>metagenomes</taxon>
        <taxon>ecological metagenomes</taxon>
    </lineage>
</organism>
<accession>A0A645BB09</accession>
<evidence type="ECO:0000313" key="1">
    <source>
        <dbReference type="EMBL" id="MPM58874.1"/>
    </source>
</evidence>
<name>A0A645BB09_9ZZZZ</name>
<dbReference type="EMBL" id="VSSQ01017001">
    <property type="protein sequence ID" value="MPM58874.1"/>
    <property type="molecule type" value="Genomic_DNA"/>
</dbReference>